<comment type="caution">
    <text evidence="3">The sequence shown here is derived from an EMBL/GenBank/DDBJ whole genome shotgun (WGS) entry which is preliminary data.</text>
</comment>
<dbReference type="Proteomes" id="UP001310594">
    <property type="component" value="Unassembled WGS sequence"/>
</dbReference>
<feature type="transmembrane region" description="Helical" evidence="2">
    <location>
        <begin position="54"/>
        <end position="77"/>
    </location>
</feature>
<keyword evidence="2" id="KW-1133">Transmembrane helix</keyword>
<proteinExistence type="predicted"/>
<evidence type="ECO:0000256" key="1">
    <source>
        <dbReference type="SAM" id="MobiDB-lite"/>
    </source>
</evidence>
<feature type="transmembrane region" description="Helical" evidence="2">
    <location>
        <begin position="20"/>
        <end position="42"/>
    </location>
</feature>
<keyword evidence="2" id="KW-0472">Membrane</keyword>
<gene>
    <name evidence="3" type="ORF">LTR97_003493</name>
</gene>
<evidence type="ECO:0000256" key="2">
    <source>
        <dbReference type="SAM" id="Phobius"/>
    </source>
</evidence>
<protein>
    <submittedName>
        <fullName evidence="3">Uncharacterized protein</fullName>
    </submittedName>
</protein>
<organism evidence="3 4">
    <name type="scientific">Elasticomyces elasticus</name>
    <dbReference type="NCBI Taxonomy" id="574655"/>
    <lineage>
        <taxon>Eukaryota</taxon>
        <taxon>Fungi</taxon>
        <taxon>Dikarya</taxon>
        <taxon>Ascomycota</taxon>
        <taxon>Pezizomycotina</taxon>
        <taxon>Dothideomycetes</taxon>
        <taxon>Dothideomycetidae</taxon>
        <taxon>Mycosphaerellales</taxon>
        <taxon>Teratosphaeriaceae</taxon>
        <taxon>Elasticomyces</taxon>
    </lineage>
</organism>
<feature type="region of interest" description="Disordered" evidence="1">
    <location>
        <begin position="123"/>
        <end position="162"/>
    </location>
</feature>
<sequence length="185" mass="19990">MDTHVAADPRRRTETDTPSSISVVELPFAAVSIILDITAIILFARRNLSTTTYLVFQCLKGAGWAAMFMIDVIFARYGTAKDLLFTIVLLGTSVGQVAYGAVLVHRKRKGTLIHDCEMHHKGVESGPPGYTPAEQPVERRVGGSVSADPVKSRAYGSSGREQGVDYYNGAAAQQSYELQGVARQG</sequence>
<evidence type="ECO:0000313" key="4">
    <source>
        <dbReference type="Proteomes" id="UP001310594"/>
    </source>
</evidence>
<dbReference type="EMBL" id="JAVRQU010000005">
    <property type="protein sequence ID" value="KAK5702548.1"/>
    <property type="molecule type" value="Genomic_DNA"/>
</dbReference>
<name>A0AAN7W852_9PEZI</name>
<dbReference type="AlphaFoldDB" id="A0AAN7W852"/>
<keyword evidence="2" id="KW-0812">Transmembrane</keyword>
<feature type="transmembrane region" description="Helical" evidence="2">
    <location>
        <begin position="83"/>
        <end position="104"/>
    </location>
</feature>
<evidence type="ECO:0000313" key="3">
    <source>
        <dbReference type="EMBL" id="KAK5702548.1"/>
    </source>
</evidence>
<accession>A0AAN7W852</accession>
<reference evidence="3" key="1">
    <citation type="submission" date="2023-08" db="EMBL/GenBank/DDBJ databases">
        <title>Black Yeasts Isolated from many extreme environments.</title>
        <authorList>
            <person name="Coleine C."/>
            <person name="Stajich J.E."/>
            <person name="Selbmann L."/>
        </authorList>
    </citation>
    <scope>NUCLEOTIDE SEQUENCE</scope>
    <source>
        <strain evidence="3">CCFEE 5810</strain>
    </source>
</reference>